<name>A0A4Y2E0H9_ARAVE</name>
<keyword evidence="4" id="KW-1185">Reference proteome</keyword>
<gene>
    <name evidence="3" type="ORF">AVEN_171757_1</name>
    <name evidence="2" type="ORF">AVEN_273351_1</name>
</gene>
<organism evidence="2 4">
    <name type="scientific">Araneus ventricosus</name>
    <name type="common">Orbweaver spider</name>
    <name type="synonym">Epeira ventricosa</name>
    <dbReference type="NCBI Taxonomy" id="182803"/>
    <lineage>
        <taxon>Eukaryota</taxon>
        <taxon>Metazoa</taxon>
        <taxon>Ecdysozoa</taxon>
        <taxon>Arthropoda</taxon>
        <taxon>Chelicerata</taxon>
        <taxon>Arachnida</taxon>
        <taxon>Araneae</taxon>
        <taxon>Araneomorphae</taxon>
        <taxon>Entelegynae</taxon>
        <taxon>Araneoidea</taxon>
        <taxon>Araneidae</taxon>
        <taxon>Araneus</taxon>
    </lineage>
</organism>
<dbReference type="AlphaFoldDB" id="A0A4Y2E0H9"/>
<accession>A0A4Y2E0H9</accession>
<evidence type="ECO:0000256" key="1">
    <source>
        <dbReference type="SAM" id="MobiDB-lite"/>
    </source>
</evidence>
<evidence type="ECO:0000313" key="2">
    <source>
        <dbReference type="EMBL" id="GBM22663.1"/>
    </source>
</evidence>
<feature type="region of interest" description="Disordered" evidence="1">
    <location>
        <begin position="42"/>
        <end position="94"/>
    </location>
</feature>
<sequence length="94" mass="10746">MEDPSGNLTDLLTAECAFTVRNLPLKLKRAALQRYSEECALGVRGEVKSKEHPSSEGKVKGPHRWKYEVSESGHNKGSSRAHSKRRRSWEKRKR</sequence>
<dbReference type="EMBL" id="BGPR01091286">
    <property type="protein sequence ID" value="GBM22663.1"/>
    <property type="molecule type" value="Genomic_DNA"/>
</dbReference>
<reference evidence="2 4" key="1">
    <citation type="journal article" date="2019" name="Sci. Rep.">
        <title>Orb-weaving spider Araneus ventricosus genome elucidates the spidroin gene catalogue.</title>
        <authorList>
            <person name="Kono N."/>
            <person name="Nakamura H."/>
            <person name="Ohtoshi R."/>
            <person name="Moran D.A.P."/>
            <person name="Shinohara A."/>
            <person name="Yoshida Y."/>
            <person name="Fujiwara M."/>
            <person name="Mori M."/>
            <person name="Tomita M."/>
            <person name="Arakawa K."/>
        </authorList>
    </citation>
    <scope>NUCLEOTIDE SEQUENCE [LARGE SCALE GENOMIC DNA]</scope>
</reference>
<feature type="compositionally biased region" description="Basic and acidic residues" evidence="1">
    <location>
        <begin position="45"/>
        <end position="74"/>
    </location>
</feature>
<evidence type="ECO:0000313" key="4">
    <source>
        <dbReference type="Proteomes" id="UP000499080"/>
    </source>
</evidence>
<evidence type="ECO:0000313" key="3">
    <source>
        <dbReference type="EMBL" id="GBM22689.1"/>
    </source>
</evidence>
<dbReference type="Proteomes" id="UP000499080">
    <property type="component" value="Unassembled WGS sequence"/>
</dbReference>
<proteinExistence type="predicted"/>
<dbReference type="EMBL" id="BGPR01091291">
    <property type="protein sequence ID" value="GBM22689.1"/>
    <property type="molecule type" value="Genomic_DNA"/>
</dbReference>
<feature type="compositionally biased region" description="Basic residues" evidence="1">
    <location>
        <begin position="77"/>
        <end position="94"/>
    </location>
</feature>
<protein>
    <submittedName>
        <fullName evidence="2">Uncharacterized protein</fullName>
    </submittedName>
</protein>
<comment type="caution">
    <text evidence="2">The sequence shown here is derived from an EMBL/GenBank/DDBJ whole genome shotgun (WGS) entry which is preliminary data.</text>
</comment>